<dbReference type="CDD" id="cd00833">
    <property type="entry name" value="PKS"/>
    <property type="match status" value="1"/>
</dbReference>
<dbReference type="Pfam" id="PF02801">
    <property type="entry name" value="Ketoacyl-synt_C"/>
    <property type="match status" value="1"/>
</dbReference>
<dbReference type="CDD" id="cd05195">
    <property type="entry name" value="enoyl_red"/>
    <property type="match status" value="1"/>
</dbReference>
<comment type="pathway">
    <text evidence="1">Secondary metabolite biosynthesis.</text>
</comment>
<dbReference type="InterPro" id="IPR020807">
    <property type="entry name" value="PKS_DH"/>
</dbReference>
<dbReference type="SMART" id="SM00822">
    <property type="entry name" value="PKS_KR"/>
    <property type="match status" value="1"/>
</dbReference>
<keyword evidence="2" id="KW-0596">Phosphopantetheine</keyword>
<dbReference type="PROSITE" id="PS52004">
    <property type="entry name" value="KS3_2"/>
    <property type="match status" value="1"/>
</dbReference>
<feature type="region of interest" description="C-terminal hotdog fold" evidence="8">
    <location>
        <begin position="1100"/>
        <end position="1248"/>
    </location>
</feature>
<dbReference type="Proteomes" id="UP001144673">
    <property type="component" value="Chromosome 2"/>
</dbReference>
<evidence type="ECO:0000256" key="5">
    <source>
        <dbReference type="ARBA" id="ARBA00022679"/>
    </source>
</evidence>
<dbReference type="InterPro" id="IPR049900">
    <property type="entry name" value="PKS_mFAS_DH"/>
</dbReference>
<dbReference type="SUPFAM" id="SSF52151">
    <property type="entry name" value="FabD/lysophospholipase-like"/>
    <property type="match status" value="1"/>
</dbReference>
<evidence type="ECO:0008006" key="14">
    <source>
        <dbReference type="Google" id="ProtNLM"/>
    </source>
</evidence>
<keyword evidence="13" id="KW-1185">Reference proteome</keyword>
<evidence type="ECO:0000313" key="12">
    <source>
        <dbReference type="EMBL" id="KAJ4145285.1"/>
    </source>
</evidence>
<name>A0A9W8Q414_AKAMU</name>
<evidence type="ECO:0000313" key="13">
    <source>
        <dbReference type="Proteomes" id="UP001144673"/>
    </source>
</evidence>
<dbReference type="SMART" id="SM00827">
    <property type="entry name" value="PKS_AT"/>
    <property type="match status" value="1"/>
</dbReference>
<dbReference type="GO" id="GO:0004315">
    <property type="term" value="F:3-oxoacyl-[acyl-carrier-protein] synthase activity"/>
    <property type="evidence" value="ECO:0007669"/>
    <property type="project" value="InterPro"/>
</dbReference>
<dbReference type="InterPro" id="IPR014030">
    <property type="entry name" value="Ketoacyl_synth_N"/>
</dbReference>
<keyword evidence="7" id="KW-0511">Multifunctional enzyme</keyword>
<keyword evidence="5" id="KW-0808">Transferase</keyword>
<dbReference type="GO" id="GO:0004312">
    <property type="term" value="F:fatty acid synthase activity"/>
    <property type="evidence" value="ECO:0007669"/>
    <property type="project" value="TreeGrafter"/>
</dbReference>
<sequence length="2371" mass="259897">MNNYHKSTRHHPMLSKIAMDQKISASGPAKGHNEAVPAVLPNGDYDDRNEGPAIAIVGMATRLCGGITSPEELWEFLIEGKNGLCEIPGTRYNIDSFYGPGKPESVKTRKGYFLQHDPALLDSEFFGIHPIEVEKMDPQQKQLLEVTVECMESAGETELRGSNIGCYVGVFGEDWIGMASQDPQSMDRYHVSSTGLFALANRLSYQFDWHGPSMTIQTACSSSMVSLHEGCQALLRNDCTAAVVAGVNLILNPAMTIGMSDSKVLSADGACKTFDESADGYGRGEGISVVLLKRLKDALRDGDSIRAVIRGTHTNHDGKTTTSFGPDMKGQEDLINTAYLRAGINDIGQTPFFECHGTGTPVGDVVEVSAITRVLRQSSLSDHEPKDITVIGSIKPNVGHTEGASGLTSVIKAVLSLEHGTIPPNAFFKAYNSKASFQEAKLLVPQKAMPFPDGRKKRVSVNCFGVGGSNSHAILESAESYLHSARGCSEEPLSDDAKSSNQRYLIVLSSKSADALERRIASLVDYLKMPEACSMQDLSYTLCCRRKHYMYRAFAVANSHRPLTRLDFRTAYVRSVVPVWLFTGQGAQWAGMARQLLETSPQFREDMLQLEAALKALPDAPAWSIIEELGKPTAQESRVNETEISQPLSTAVAIGLTNHLRRLNLKPAAIIGHSSGELAAAYASGAITAASAIVLAYFRGIVSKSREGKGAMASIGLGCAEIAPFLEGFSDITVACKNSPRNTVLSGNAATLEQVVSSIKLEHKEVFCRTLRVSVAYHSSQMEEASALYKSMISSHVHHNDTMVPMYSTSTRATITDPRKLDPEYWRHGLASPVQFADAVADAILDHRDSQLVFVEIGPNSTFSSLLRQIAETMWLDEDCIPIYVPTLTRNDPDSISQLLHTVGRLHCLGTDLDMPNVTGRGKVLSNLPAYPWKHQLLQRESRLTHEWRHREAPHHELLGSRIPVMPESEPAWRNLIQLGDVIWMGDHKIDGKVIFPVAGYVAMAGAACMQLQSDAVAYELRALALTSFLVIRPGKQTEILTSLKKHRYNDLAESDWYSFTICSHDGTSWTQHCHGQARAVDYDLPPDQGQLGALPQSYARQVNLTEWYKHTRRRGFDYGQSFRSLAQVSADPAQLAAKGTLDENTWLLNEDTKYPAHPTDIDRCIQLMGIAFGHGLHRRIGVLQVPQSIGSIFVSTRRSSEAYVRGTDDGHRGLSWQANAVSDQGIVSYIRELRSVALDKAVQPAESTPQLASLKWQPLLDLLPPRELLLPAEKLDEVHRQHPWSRFLGLITHVQPKLRVLEVGTASPDSTRSNLRYFKSSQGTMMFSSYTLASSSTVALDRARIEFNDDPNISFKVLDTHSNILNQAVEPHTFDLILTSEADHLLSPQSLSTLRQLVTPRGWLLFQNADFVKKCQDESFVQSWCKDRIKETYAEILKAAGFELAQAQVGNQPQSEACSTSRLTLLASAASAPQHLAKEVTLLTGDNLEIYNEMFAEEFSKRGYTVTWSTLNTVPAAGQNIISLLDLNGPTIAELTKASFQQLKTYLIDGQPKHMLWLTRPAQHQCHDPRYGLTHGLVRTLRHEHAVDMSVAEILSVDATVIELLRDFEFFVDEAVHVGRYHWLNILPAVQDSSARQHIPMKLHLESNGLLQSPSWVQINETTLKKDEVRVKIRYVGLNFRDIMVAMGLVGTKSQIGLEASGIVCEVGTGVTGFLIGDRVGLVGSGLCQTCINVPARTCWKIPESVSMEVAASTLVPFLTALYSLTYASNLKNGQSVLIQSACGGVGLAAVQVSQLIGANIYATVGSDSKTEYLTTNFLLPKDQIFCSRDDSFWPNLIRATEGKGADVVLNSLAGKLLHASWNCVAKFGKMIELGKIDFSTNGSLDMGPFAGNRSFVGVDLLQLASELPELLSRLIDELAGYFQAGQLNPLPIQRIYDVTEVMDALRQMQKGQHIGKYVVRIPSGNDQLQVSSVSCSPKFPSNASYVLAGGLGGLGRAVSNWMAENGARELVFLSRSAGKPSEHDGFLHELSVQGCKAICIAGSVTNPADVGRAVAACSFPLRGVLQLSAALHDRTFRNMTYKEWTDCLDPKVMGTWNLHEATKDSQDVEFFVLFGSLAGVYGNSGQANYAAGNTYLESFVYYRRNLGLPCSLLNLGPVEEVGMISRDDKLLQALKVASCKLLSEEDVCEGLGMAIVQSKAPIPSDPSPAATESTLSSCAGIINIGLSTTAEPSEPSPRPSWTSEARFSLYANLKPTKSNKPQFVDDKFRSFVDKIEADPSILNESQTELIICREIARLMTGYLADEGEIKDEDVGNIAIDSLMAIEIKDWVRGNMNLDVSMDQTSRARTSGQLASVTLERLKVKYGLLQ</sequence>
<dbReference type="RefSeq" id="XP_056048955.1">
    <property type="nucleotide sequence ID" value="XM_056195315.1"/>
</dbReference>
<protein>
    <recommendedName>
        <fullName evidence="14">Polyketide synthase</fullName>
    </recommendedName>
</protein>
<dbReference type="SMART" id="SM00825">
    <property type="entry name" value="PKS_KS"/>
    <property type="match status" value="1"/>
</dbReference>
<dbReference type="InterPro" id="IPR013968">
    <property type="entry name" value="PKS_KR"/>
</dbReference>
<feature type="active site" description="Proton donor; for dehydratase activity" evidence="8">
    <location>
        <position position="1163"/>
    </location>
</feature>
<dbReference type="InterPro" id="IPR018201">
    <property type="entry name" value="Ketoacyl_synth_AS"/>
</dbReference>
<dbReference type="PANTHER" id="PTHR43775:SF49">
    <property type="entry name" value="SYNTHASE, PUTATIVE (JCVI)-RELATED"/>
    <property type="match status" value="1"/>
</dbReference>
<dbReference type="InterPro" id="IPR014043">
    <property type="entry name" value="Acyl_transferase_dom"/>
</dbReference>
<dbReference type="InterPro" id="IPR013154">
    <property type="entry name" value="ADH-like_N"/>
</dbReference>
<dbReference type="Pfam" id="PF00698">
    <property type="entry name" value="Acyl_transf_1"/>
    <property type="match status" value="1"/>
</dbReference>
<dbReference type="PROSITE" id="PS52019">
    <property type="entry name" value="PKS_MFAS_DH"/>
    <property type="match status" value="1"/>
</dbReference>
<dbReference type="InterPro" id="IPR049551">
    <property type="entry name" value="PKS_DH_C"/>
</dbReference>
<dbReference type="GO" id="GO:0032259">
    <property type="term" value="P:methylation"/>
    <property type="evidence" value="ECO:0007669"/>
    <property type="project" value="UniProtKB-KW"/>
</dbReference>
<dbReference type="InterPro" id="IPR001227">
    <property type="entry name" value="Ac_transferase_dom_sf"/>
</dbReference>
<keyword evidence="4" id="KW-0489">Methyltransferase</keyword>
<dbReference type="SUPFAM" id="SSF53901">
    <property type="entry name" value="Thiolase-like"/>
    <property type="match status" value="1"/>
</dbReference>
<dbReference type="InterPro" id="IPR057326">
    <property type="entry name" value="KR_dom"/>
</dbReference>
<dbReference type="SUPFAM" id="SSF53335">
    <property type="entry name" value="S-adenosyl-L-methionine-dependent methyltransferases"/>
    <property type="match status" value="1"/>
</dbReference>
<proteinExistence type="predicted"/>
<dbReference type="InterPro" id="IPR016039">
    <property type="entry name" value="Thiolase-like"/>
</dbReference>
<accession>A0A9W8Q414</accession>
<gene>
    <name evidence="12" type="ORF">LMH87_004140</name>
</gene>
<dbReference type="Pfam" id="PF16197">
    <property type="entry name" value="KAsynt_C_assoc"/>
    <property type="match status" value="1"/>
</dbReference>
<evidence type="ECO:0000256" key="9">
    <source>
        <dbReference type="SAM" id="MobiDB-lite"/>
    </source>
</evidence>
<dbReference type="Pfam" id="PF00109">
    <property type="entry name" value="ketoacyl-synt"/>
    <property type="match status" value="1"/>
</dbReference>
<dbReference type="SUPFAM" id="SSF50129">
    <property type="entry name" value="GroES-like"/>
    <property type="match status" value="1"/>
</dbReference>
<dbReference type="InterPro" id="IPR036291">
    <property type="entry name" value="NAD(P)-bd_dom_sf"/>
</dbReference>
<dbReference type="InterPro" id="IPR014031">
    <property type="entry name" value="Ketoacyl_synth_C"/>
</dbReference>
<dbReference type="CDD" id="cd05274">
    <property type="entry name" value="KR_FAS_SDR_x"/>
    <property type="match status" value="1"/>
</dbReference>
<evidence type="ECO:0000256" key="6">
    <source>
        <dbReference type="ARBA" id="ARBA00023002"/>
    </source>
</evidence>
<evidence type="ECO:0000256" key="8">
    <source>
        <dbReference type="PROSITE-ProRule" id="PRU01363"/>
    </source>
</evidence>
<dbReference type="InterPro" id="IPR020841">
    <property type="entry name" value="PKS_Beta-ketoAc_synthase_dom"/>
</dbReference>
<keyword evidence="6" id="KW-0560">Oxidoreductase</keyword>
<dbReference type="InterPro" id="IPR050091">
    <property type="entry name" value="PKS_NRPS_Biosynth_Enz"/>
</dbReference>
<organism evidence="12 13">
    <name type="scientific">Akanthomyces muscarius</name>
    <name type="common">Entomopathogenic fungus</name>
    <name type="synonym">Lecanicillium muscarium</name>
    <dbReference type="NCBI Taxonomy" id="2231603"/>
    <lineage>
        <taxon>Eukaryota</taxon>
        <taxon>Fungi</taxon>
        <taxon>Dikarya</taxon>
        <taxon>Ascomycota</taxon>
        <taxon>Pezizomycotina</taxon>
        <taxon>Sordariomycetes</taxon>
        <taxon>Hypocreomycetidae</taxon>
        <taxon>Hypocreales</taxon>
        <taxon>Cordycipitaceae</taxon>
        <taxon>Akanthomyces</taxon>
    </lineage>
</organism>
<keyword evidence="3" id="KW-0597">Phosphoprotein</keyword>
<feature type="region of interest" description="N-terminal hotdog fold" evidence="8">
    <location>
        <begin position="956"/>
        <end position="1085"/>
    </location>
</feature>
<dbReference type="Pfam" id="PF14765">
    <property type="entry name" value="PS-DH"/>
    <property type="match status" value="1"/>
</dbReference>
<evidence type="ECO:0000259" key="10">
    <source>
        <dbReference type="PROSITE" id="PS52004"/>
    </source>
</evidence>
<dbReference type="GO" id="GO:0044550">
    <property type="term" value="P:secondary metabolite biosynthetic process"/>
    <property type="evidence" value="ECO:0007669"/>
    <property type="project" value="TreeGrafter"/>
</dbReference>
<dbReference type="InterPro" id="IPR011032">
    <property type="entry name" value="GroES-like_sf"/>
</dbReference>
<dbReference type="SUPFAM" id="SSF55048">
    <property type="entry name" value="Probable ACP-binding domain of malonyl-CoA ACP transacylase"/>
    <property type="match status" value="1"/>
</dbReference>
<feature type="domain" description="Ketosynthase family 3 (KS3)" evidence="10">
    <location>
        <begin position="51"/>
        <end position="477"/>
    </location>
</feature>
<dbReference type="SMART" id="SM00826">
    <property type="entry name" value="PKS_DH"/>
    <property type="match status" value="1"/>
</dbReference>
<dbReference type="InterPro" id="IPR042104">
    <property type="entry name" value="PKS_dehydratase_sf"/>
</dbReference>
<dbReference type="GeneID" id="80891299"/>
<dbReference type="InterPro" id="IPR020843">
    <property type="entry name" value="ER"/>
</dbReference>
<reference evidence="12" key="1">
    <citation type="journal article" date="2023" name="Access Microbiol">
        <title>De-novo genome assembly for Akanthomyces muscarius, a biocontrol agent of insect agricultural pests.</title>
        <authorList>
            <person name="Erdos Z."/>
            <person name="Studholme D.J."/>
            <person name="Raymond B."/>
            <person name="Sharma M."/>
        </authorList>
    </citation>
    <scope>NUCLEOTIDE SEQUENCE</scope>
    <source>
        <strain evidence="12">Ve6</strain>
    </source>
</reference>
<dbReference type="InterPro" id="IPR029063">
    <property type="entry name" value="SAM-dependent_MTases_sf"/>
</dbReference>
<feature type="domain" description="PKS/mFAS DH" evidence="11">
    <location>
        <begin position="956"/>
        <end position="1248"/>
    </location>
</feature>
<feature type="active site" description="Proton acceptor; for dehydratase activity" evidence="8">
    <location>
        <position position="988"/>
    </location>
</feature>
<dbReference type="InterPro" id="IPR032821">
    <property type="entry name" value="PKS_assoc"/>
</dbReference>
<evidence type="ECO:0000256" key="3">
    <source>
        <dbReference type="ARBA" id="ARBA00022553"/>
    </source>
</evidence>
<dbReference type="Pfam" id="PF08659">
    <property type="entry name" value="KR"/>
    <property type="match status" value="1"/>
</dbReference>
<dbReference type="GO" id="GO:0006633">
    <property type="term" value="P:fatty acid biosynthetic process"/>
    <property type="evidence" value="ECO:0007669"/>
    <property type="project" value="InterPro"/>
</dbReference>
<dbReference type="Gene3D" id="3.40.366.10">
    <property type="entry name" value="Malonyl-Coenzyme A Acyl Carrier Protein, domain 2"/>
    <property type="match status" value="1"/>
</dbReference>
<dbReference type="KEGG" id="amus:LMH87_004140"/>
<dbReference type="Pfam" id="PF21089">
    <property type="entry name" value="PKS_DH_N"/>
    <property type="match status" value="1"/>
</dbReference>
<dbReference type="Gene3D" id="3.90.180.10">
    <property type="entry name" value="Medium-chain alcohol dehydrogenases, catalytic domain"/>
    <property type="match status" value="1"/>
</dbReference>
<comment type="caution">
    <text evidence="12">The sequence shown here is derived from an EMBL/GenBank/DDBJ whole genome shotgun (WGS) entry which is preliminary data.</text>
</comment>
<dbReference type="GO" id="GO:0016491">
    <property type="term" value="F:oxidoreductase activity"/>
    <property type="evidence" value="ECO:0007669"/>
    <property type="project" value="UniProtKB-KW"/>
</dbReference>
<dbReference type="SUPFAM" id="SSF51735">
    <property type="entry name" value="NAD(P)-binding Rossmann-fold domains"/>
    <property type="match status" value="2"/>
</dbReference>
<dbReference type="PANTHER" id="PTHR43775">
    <property type="entry name" value="FATTY ACID SYNTHASE"/>
    <property type="match status" value="1"/>
</dbReference>
<dbReference type="Pfam" id="PF08240">
    <property type="entry name" value="ADH_N"/>
    <property type="match status" value="1"/>
</dbReference>
<evidence type="ECO:0000259" key="11">
    <source>
        <dbReference type="PROSITE" id="PS52019"/>
    </source>
</evidence>
<dbReference type="GO" id="GO:0008168">
    <property type="term" value="F:methyltransferase activity"/>
    <property type="evidence" value="ECO:0007669"/>
    <property type="project" value="UniProtKB-KW"/>
</dbReference>
<dbReference type="InterPro" id="IPR016035">
    <property type="entry name" value="Acyl_Trfase/lysoPLipase"/>
</dbReference>
<evidence type="ECO:0000256" key="4">
    <source>
        <dbReference type="ARBA" id="ARBA00022603"/>
    </source>
</evidence>
<dbReference type="EMBL" id="JAJHUN010000011">
    <property type="protein sequence ID" value="KAJ4145285.1"/>
    <property type="molecule type" value="Genomic_DNA"/>
</dbReference>
<dbReference type="SMART" id="SM00829">
    <property type="entry name" value="PKS_ER"/>
    <property type="match status" value="1"/>
</dbReference>
<evidence type="ECO:0000256" key="7">
    <source>
        <dbReference type="ARBA" id="ARBA00023268"/>
    </source>
</evidence>
<dbReference type="InterPro" id="IPR049552">
    <property type="entry name" value="PKS_DH_N"/>
</dbReference>
<dbReference type="Gene3D" id="3.40.50.720">
    <property type="entry name" value="NAD(P)-binding Rossmann-like Domain"/>
    <property type="match status" value="1"/>
</dbReference>
<dbReference type="InterPro" id="IPR016036">
    <property type="entry name" value="Malonyl_transacylase_ACP-bd"/>
</dbReference>
<dbReference type="Pfam" id="PF13602">
    <property type="entry name" value="ADH_zinc_N_2"/>
    <property type="match status" value="1"/>
</dbReference>
<dbReference type="Gene3D" id="3.40.50.150">
    <property type="entry name" value="Vaccinia Virus protein VP39"/>
    <property type="match status" value="1"/>
</dbReference>
<feature type="region of interest" description="Disordered" evidence="9">
    <location>
        <begin position="23"/>
        <end position="44"/>
    </location>
</feature>
<evidence type="ECO:0000256" key="1">
    <source>
        <dbReference type="ARBA" id="ARBA00005179"/>
    </source>
</evidence>
<dbReference type="Gene3D" id="3.10.129.110">
    <property type="entry name" value="Polyketide synthase dehydratase"/>
    <property type="match status" value="1"/>
</dbReference>
<dbReference type="Gene3D" id="3.40.47.10">
    <property type="match status" value="1"/>
</dbReference>
<evidence type="ECO:0000256" key="2">
    <source>
        <dbReference type="ARBA" id="ARBA00022450"/>
    </source>
</evidence>
<dbReference type="PROSITE" id="PS00606">
    <property type="entry name" value="KS3_1"/>
    <property type="match status" value="1"/>
</dbReference>